<evidence type="ECO:0000313" key="2">
    <source>
        <dbReference type="Proteomes" id="UP000308600"/>
    </source>
</evidence>
<dbReference type="Proteomes" id="UP000308600">
    <property type="component" value="Unassembled WGS sequence"/>
</dbReference>
<keyword evidence="2" id="KW-1185">Reference proteome</keyword>
<gene>
    <name evidence="1" type="ORF">BDN72DRAFT_831336</name>
</gene>
<proteinExistence type="predicted"/>
<name>A0ACD3BCK3_9AGAR</name>
<sequence length="147" mass="16133">MPRLFTENPTRSALSIMVALLIGHFFTKLLTSTHALHITQTSVAILALTGLMFLVAQHHRREGHLMTQTQEEVVLIVGLALFWIAVLLAWKGAYQRPYGEIDLAAASKVSSSGAASNAINTAGGGWVDPYPCTADDYYCLVEEYTFF</sequence>
<evidence type="ECO:0000313" key="1">
    <source>
        <dbReference type="EMBL" id="TFK75895.1"/>
    </source>
</evidence>
<organism evidence="1 2">
    <name type="scientific">Pluteus cervinus</name>
    <dbReference type="NCBI Taxonomy" id="181527"/>
    <lineage>
        <taxon>Eukaryota</taxon>
        <taxon>Fungi</taxon>
        <taxon>Dikarya</taxon>
        <taxon>Basidiomycota</taxon>
        <taxon>Agaricomycotina</taxon>
        <taxon>Agaricomycetes</taxon>
        <taxon>Agaricomycetidae</taxon>
        <taxon>Agaricales</taxon>
        <taxon>Pluteineae</taxon>
        <taxon>Pluteaceae</taxon>
        <taxon>Pluteus</taxon>
    </lineage>
</organism>
<reference evidence="1 2" key="1">
    <citation type="journal article" date="2019" name="Nat. Ecol. Evol.">
        <title>Megaphylogeny resolves global patterns of mushroom evolution.</title>
        <authorList>
            <person name="Varga T."/>
            <person name="Krizsan K."/>
            <person name="Foldi C."/>
            <person name="Dima B."/>
            <person name="Sanchez-Garcia M."/>
            <person name="Sanchez-Ramirez S."/>
            <person name="Szollosi G.J."/>
            <person name="Szarkandi J.G."/>
            <person name="Papp V."/>
            <person name="Albert L."/>
            <person name="Andreopoulos W."/>
            <person name="Angelini C."/>
            <person name="Antonin V."/>
            <person name="Barry K.W."/>
            <person name="Bougher N.L."/>
            <person name="Buchanan P."/>
            <person name="Buyck B."/>
            <person name="Bense V."/>
            <person name="Catcheside P."/>
            <person name="Chovatia M."/>
            <person name="Cooper J."/>
            <person name="Damon W."/>
            <person name="Desjardin D."/>
            <person name="Finy P."/>
            <person name="Geml J."/>
            <person name="Haridas S."/>
            <person name="Hughes K."/>
            <person name="Justo A."/>
            <person name="Karasinski D."/>
            <person name="Kautmanova I."/>
            <person name="Kiss B."/>
            <person name="Kocsube S."/>
            <person name="Kotiranta H."/>
            <person name="LaButti K.M."/>
            <person name="Lechner B.E."/>
            <person name="Liimatainen K."/>
            <person name="Lipzen A."/>
            <person name="Lukacs Z."/>
            <person name="Mihaltcheva S."/>
            <person name="Morgado L.N."/>
            <person name="Niskanen T."/>
            <person name="Noordeloos M.E."/>
            <person name="Ohm R.A."/>
            <person name="Ortiz-Santana B."/>
            <person name="Ovrebo C."/>
            <person name="Racz N."/>
            <person name="Riley R."/>
            <person name="Savchenko A."/>
            <person name="Shiryaev A."/>
            <person name="Soop K."/>
            <person name="Spirin V."/>
            <person name="Szebenyi C."/>
            <person name="Tomsovsky M."/>
            <person name="Tulloss R.E."/>
            <person name="Uehling J."/>
            <person name="Grigoriev I.V."/>
            <person name="Vagvolgyi C."/>
            <person name="Papp T."/>
            <person name="Martin F.M."/>
            <person name="Miettinen O."/>
            <person name="Hibbett D.S."/>
            <person name="Nagy L.G."/>
        </authorList>
    </citation>
    <scope>NUCLEOTIDE SEQUENCE [LARGE SCALE GENOMIC DNA]</scope>
    <source>
        <strain evidence="1 2">NL-1719</strain>
    </source>
</reference>
<accession>A0ACD3BCK3</accession>
<dbReference type="EMBL" id="ML208261">
    <property type="protein sequence ID" value="TFK75895.1"/>
    <property type="molecule type" value="Genomic_DNA"/>
</dbReference>
<protein>
    <submittedName>
        <fullName evidence="1">Uncharacterized protein</fullName>
    </submittedName>
</protein>